<dbReference type="EMBL" id="KN881264">
    <property type="protein sequence ID" value="KIY60783.1"/>
    <property type="molecule type" value="Genomic_DNA"/>
</dbReference>
<feature type="compositionally biased region" description="Acidic residues" evidence="1">
    <location>
        <begin position="57"/>
        <end position="69"/>
    </location>
</feature>
<name>A0A0D7AR11_9AGAR</name>
<evidence type="ECO:0000256" key="1">
    <source>
        <dbReference type="SAM" id="MobiDB-lite"/>
    </source>
</evidence>
<evidence type="ECO:0000313" key="3">
    <source>
        <dbReference type="Proteomes" id="UP000054007"/>
    </source>
</evidence>
<feature type="region of interest" description="Disordered" evidence="1">
    <location>
        <begin position="1"/>
        <end position="106"/>
    </location>
</feature>
<evidence type="ECO:0000313" key="2">
    <source>
        <dbReference type="EMBL" id="KIY60783.1"/>
    </source>
</evidence>
<dbReference type="AlphaFoldDB" id="A0A0D7AR11"/>
<feature type="compositionally biased region" description="Basic and acidic residues" evidence="1">
    <location>
        <begin position="29"/>
        <end position="43"/>
    </location>
</feature>
<gene>
    <name evidence="2" type="ORF">CYLTODRAFT_460425</name>
</gene>
<feature type="compositionally biased region" description="Basic and acidic residues" evidence="1">
    <location>
        <begin position="70"/>
        <end position="90"/>
    </location>
</feature>
<organism evidence="2 3">
    <name type="scientific">Cylindrobasidium torrendii FP15055 ss-10</name>
    <dbReference type="NCBI Taxonomy" id="1314674"/>
    <lineage>
        <taxon>Eukaryota</taxon>
        <taxon>Fungi</taxon>
        <taxon>Dikarya</taxon>
        <taxon>Basidiomycota</taxon>
        <taxon>Agaricomycotina</taxon>
        <taxon>Agaricomycetes</taxon>
        <taxon>Agaricomycetidae</taxon>
        <taxon>Agaricales</taxon>
        <taxon>Marasmiineae</taxon>
        <taxon>Physalacriaceae</taxon>
        <taxon>Cylindrobasidium</taxon>
    </lineage>
</organism>
<reference evidence="2 3" key="1">
    <citation type="journal article" date="2015" name="Fungal Genet. Biol.">
        <title>Evolution of novel wood decay mechanisms in Agaricales revealed by the genome sequences of Fistulina hepatica and Cylindrobasidium torrendii.</title>
        <authorList>
            <person name="Floudas D."/>
            <person name="Held B.W."/>
            <person name="Riley R."/>
            <person name="Nagy L.G."/>
            <person name="Koehler G."/>
            <person name="Ransdell A.S."/>
            <person name="Younus H."/>
            <person name="Chow J."/>
            <person name="Chiniquy J."/>
            <person name="Lipzen A."/>
            <person name="Tritt A."/>
            <person name="Sun H."/>
            <person name="Haridas S."/>
            <person name="LaButti K."/>
            <person name="Ohm R.A."/>
            <person name="Kues U."/>
            <person name="Blanchette R.A."/>
            <person name="Grigoriev I.V."/>
            <person name="Minto R.E."/>
            <person name="Hibbett D.S."/>
        </authorList>
    </citation>
    <scope>NUCLEOTIDE SEQUENCE [LARGE SCALE GENOMIC DNA]</scope>
    <source>
        <strain evidence="2 3">FP15055 ss-10</strain>
    </source>
</reference>
<protein>
    <submittedName>
        <fullName evidence="2">Uncharacterized protein</fullName>
    </submittedName>
</protein>
<dbReference type="Proteomes" id="UP000054007">
    <property type="component" value="Unassembled WGS sequence"/>
</dbReference>
<keyword evidence="3" id="KW-1185">Reference proteome</keyword>
<proteinExistence type="predicted"/>
<accession>A0A0D7AR11</accession>
<sequence length="106" mass="12184">MKTRKQGPVPDFCEGPVMEKKTASRKSKSSPEGRGAAKDESKTLRRTKLRKARLDSETEDLEDDVEIIEEPTKKTKEADKATNRNPREKIQTLPRGRYQNQQKTVR</sequence>